<dbReference type="PANTHER" id="PTHR43822">
    <property type="entry name" value="HOMOACONITASE, MITOCHONDRIAL-RELATED"/>
    <property type="match status" value="1"/>
</dbReference>
<sequence length="558" mass="60797">METTAVDQALKFIGRILFLSANPDAISRQLAGADLTLADCEPLRDNVSTDEITPVTVMMTYDERLGRYPYVGFKAGDALPVGENTVRNGGFEVTVAGERYGKGSSRESSPLAEKSAGIRLIIARSFERIYRQNCDNIGILTTDFGILDRIVAGEAIPFEEFLAGRDEVTRDVIRAGGLLPYSKLHLPKVTGKHFAPIPTSRPLTLAEKIIARRKVLPEGEAATGDGIILSADWRFSHDYFTGMCAHFMHEAFGDDVTLERPDEIIAFQDHLVLVNRSYPHVKDNMVPAVEGLFDGHRHFAAKYPVRSHGQLKGEEGVEGICHAMMAETYALPGQVVVGTDSHTPHSGSLGCLAFGAGATDIANSWATGLIRCKMPEIVRIEVVGNLKPGMSARDIVQYLLQTEFVRTGKAIGMVFEYTGPVVKAMSMDERATLTNMMAEMGGFTGVVEPDDKTVAFLRERRGVEFAIEDWMRSDAGAAYKDVITVDCDSLSPMVARPGDPGNAVPLATLEEPVALDIAFGGSCTAGKRKDVDIYHEVLKWGLDPIPFTLQFCGIHGRV</sequence>
<accession>W9GTN7</accession>
<gene>
    <name evidence="8" type="ORF">N825_21960</name>
</gene>
<evidence type="ECO:0000256" key="2">
    <source>
        <dbReference type="ARBA" id="ARBA00022723"/>
    </source>
</evidence>
<reference evidence="8 9" key="1">
    <citation type="submission" date="2013-08" db="EMBL/GenBank/DDBJ databases">
        <title>The genome sequence of Skermanella stibiiresistens.</title>
        <authorList>
            <person name="Zhu W."/>
            <person name="Wang G."/>
        </authorList>
    </citation>
    <scope>NUCLEOTIDE SEQUENCE [LARGE SCALE GENOMIC DNA]</scope>
    <source>
        <strain evidence="8 9">SB22</strain>
    </source>
</reference>
<dbReference type="GO" id="GO:0170038">
    <property type="term" value="P:proteinogenic amino acid biosynthetic process"/>
    <property type="evidence" value="ECO:0007669"/>
    <property type="project" value="UniProtKB-ARBA"/>
</dbReference>
<keyword evidence="3" id="KW-0408">Iron</keyword>
<dbReference type="InterPro" id="IPR015928">
    <property type="entry name" value="Aconitase/3IPM_dehydase_swvl"/>
</dbReference>
<protein>
    <submittedName>
        <fullName evidence="8">3-isopropylmalate dehydratase large subunit</fullName>
    </submittedName>
</protein>
<evidence type="ECO:0000256" key="5">
    <source>
        <dbReference type="ARBA" id="ARBA00023239"/>
    </source>
</evidence>
<comment type="subunit">
    <text evidence="1">Heterodimer of LeuC and LeuD.</text>
</comment>
<evidence type="ECO:0000256" key="3">
    <source>
        <dbReference type="ARBA" id="ARBA00023004"/>
    </source>
</evidence>
<dbReference type="GO" id="GO:0051536">
    <property type="term" value="F:iron-sulfur cluster binding"/>
    <property type="evidence" value="ECO:0007669"/>
    <property type="project" value="UniProtKB-KW"/>
</dbReference>
<dbReference type="EMBL" id="AVFL01000031">
    <property type="protein sequence ID" value="EWY37114.1"/>
    <property type="molecule type" value="Genomic_DNA"/>
</dbReference>
<dbReference type="GO" id="GO:0016829">
    <property type="term" value="F:lyase activity"/>
    <property type="evidence" value="ECO:0007669"/>
    <property type="project" value="UniProtKB-KW"/>
</dbReference>
<name>W9GTN7_9PROT</name>
<dbReference type="GO" id="GO:0046872">
    <property type="term" value="F:metal ion binding"/>
    <property type="evidence" value="ECO:0007669"/>
    <property type="project" value="UniProtKB-KW"/>
</dbReference>
<keyword evidence="2" id="KW-0479">Metal-binding</keyword>
<keyword evidence="5" id="KW-0456">Lyase</keyword>
<evidence type="ECO:0000256" key="4">
    <source>
        <dbReference type="ARBA" id="ARBA00023014"/>
    </source>
</evidence>
<dbReference type="InterPro" id="IPR001030">
    <property type="entry name" value="Acoase/IPM_deHydtase_lsu_aba"/>
</dbReference>
<proteinExistence type="predicted"/>
<dbReference type="Pfam" id="PF00694">
    <property type="entry name" value="Aconitase_C"/>
    <property type="match status" value="1"/>
</dbReference>
<dbReference type="InterPro" id="IPR036008">
    <property type="entry name" value="Aconitase_4Fe-4S_dom"/>
</dbReference>
<evidence type="ECO:0000259" key="6">
    <source>
        <dbReference type="Pfam" id="PF00330"/>
    </source>
</evidence>
<dbReference type="InterPro" id="IPR000573">
    <property type="entry name" value="AconitaseA/IPMdHydase_ssu_swvl"/>
</dbReference>
<dbReference type="STRING" id="1385369.N825_21960"/>
<dbReference type="InterPro" id="IPR015931">
    <property type="entry name" value="Acnase/IPM_dHydase_lsu_aba_1/3"/>
</dbReference>
<evidence type="ECO:0000313" key="8">
    <source>
        <dbReference type="EMBL" id="EWY37114.1"/>
    </source>
</evidence>
<organism evidence="8 9">
    <name type="scientific">Skermanella stibiiresistens SB22</name>
    <dbReference type="NCBI Taxonomy" id="1385369"/>
    <lineage>
        <taxon>Bacteria</taxon>
        <taxon>Pseudomonadati</taxon>
        <taxon>Pseudomonadota</taxon>
        <taxon>Alphaproteobacteria</taxon>
        <taxon>Rhodospirillales</taxon>
        <taxon>Azospirillaceae</taxon>
        <taxon>Skermanella</taxon>
    </lineage>
</organism>
<dbReference type="GO" id="GO:0170034">
    <property type="term" value="P:L-amino acid biosynthetic process"/>
    <property type="evidence" value="ECO:0007669"/>
    <property type="project" value="UniProtKB-ARBA"/>
</dbReference>
<dbReference type="Pfam" id="PF00330">
    <property type="entry name" value="Aconitase"/>
    <property type="match status" value="1"/>
</dbReference>
<dbReference type="AlphaFoldDB" id="W9GTN7"/>
<keyword evidence="9" id="KW-1185">Reference proteome</keyword>
<keyword evidence="4" id="KW-0411">Iron-sulfur</keyword>
<dbReference type="Gene3D" id="3.30.499.10">
    <property type="entry name" value="Aconitase, domain 3"/>
    <property type="match status" value="2"/>
</dbReference>
<dbReference type="InterPro" id="IPR050067">
    <property type="entry name" value="IPM_dehydratase_rel_enz"/>
</dbReference>
<dbReference type="SUPFAM" id="SSF53732">
    <property type="entry name" value="Aconitase iron-sulfur domain"/>
    <property type="match status" value="1"/>
</dbReference>
<evidence type="ECO:0000256" key="1">
    <source>
        <dbReference type="ARBA" id="ARBA00011271"/>
    </source>
</evidence>
<dbReference type="PANTHER" id="PTHR43822:SF2">
    <property type="entry name" value="HOMOACONITASE, MITOCHONDRIAL"/>
    <property type="match status" value="1"/>
</dbReference>
<comment type="caution">
    <text evidence="8">The sequence shown here is derived from an EMBL/GenBank/DDBJ whole genome shotgun (WGS) entry which is preliminary data.</text>
</comment>
<evidence type="ECO:0000259" key="7">
    <source>
        <dbReference type="Pfam" id="PF00694"/>
    </source>
</evidence>
<dbReference type="PATRIC" id="fig|1385369.3.peg.5933"/>
<feature type="domain" description="Aconitase A/isopropylmalate dehydratase small subunit swivel" evidence="7">
    <location>
        <begin position="90"/>
        <end position="143"/>
    </location>
</feature>
<dbReference type="SUPFAM" id="SSF52016">
    <property type="entry name" value="LeuD/IlvD-like"/>
    <property type="match status" value="1"/>
</dbReference>
<feature type="domain" description="Aconitase/3-isopropylmalate dehydratase large subunit alpha/beta/alpha" evidence="6">
    <location>
        <begin position="227"/>
        <end position="539"/>
    </location>
</feature>
<dbReference type="PRINTS" id="PR00415">
    <property type="entry name" value="ACONITASE"/>
</dbReference>
<dbReference type="Gene3D" id="3.20.19.10">
    <property type="entry name" value="Aconitase, domain 4"/>
    <property type="match status" value="1"/>
</dbReference>
<evidence type="ECO:0000313" key="9">
    <source>
        <dbReference type="Proteomes" id="UP000019486"/>
    </source>
</evidence>
<dbReference type="Proteomes" id="UP000019486">
    <property type="component" value="Unassembled WGS sequence"/>
</dbReference>